<feature type="transmembrane region" description="Helical" evidence="6">
    <location>
        <begin position="166"/>
        <end position="185"/>
    </location>
</feature>
<evidence type="ECO:0000256" key="5">
    <source>
        <dbReference type="ARBA" id="ARBA00023136"/>
    </source>
</evidence>
<evidence type="ECO:0000256" key="4">
    <source>
        <dbReference type="ARBA" id="ARBA00022989"/>
    </source>
</evidence>
<dbReference type="GO" id="GO:0017004">
    <property type="term" value="P:cytochrome complex assembly"/>
    <property type="evidence" value="ECO:0007669"/>
    <property type="project" value="UniProtKB-KW"/>
</dbReference>
<dbReference type="Proteomes" id="UP001432059">
    <property type="component" value="Chromosome"/>
</dbReference>
<feature type="transmembrane region" description="Helical" evidence="6">
    <location>
        <begin position="46"/>
        <end position="63"/>
    </location>
</feature>
<feature type="transmembrane region" description="Helical" evidence="6">
    <location>
        <begin position="12"/>
        <end position="34"/>
    </location>
</feature>
<evidence type="ECO:0000256" key="6">
    <source>
        <dbReference type="SAM" id="Phobius"/>
    </source>
</evidence>
<feature type="transmembrane region" description="Helical" evidence="6">
    <location>
        <begin position="400"/>
        <end position="420"/>
    </location>
</feature>
<evidence type="ECO:0000256" key="1">
    <source>
        <dbReference type="ARBA" id="ARBA00004141"/>
    </source>
</evidence>
<dbReference type="InterPro" id="IPR007816">
    <property type="entry name" value="ResB-like_domain"/>
</dbReference>
<dbReference type="GO" id="GO:0016020">
    <property type="term" value="C:membrane"/>
    <property type="evidence" value="ECO:0007669"/>
    <property type="project" value="UniProtKB-SubCell"/>
</dbReference>
<comment type="subcellular location">
    <subcellularLocation>
        <location evidence="1">Membrane</location>
        <topology evidence="1">Multi-pass membrane protein</topology>
    </subcellularLocation>
</comment>
<feature type="transmembrane region" description="Helical" evidence="6">
    <location>
        <begin position="135"/>
        <end position="154"/>
    </location>
</feature>
<evidence type="ECO:0000313" key="9">
    <source>
        <dbReference type="Proteomes" id="UP001432059"/>
    </source>
</evidence>
<organism evidence="8 9">
    <name type="scientific">Bergeyella porcorum</name>
    <dbReference type="NCBI Taxonomy" id="1735111"/>
    <lineage>
        <taxon>Bacteria</taxon>
        <taxon>Pseudomonadati</taxon>
        <taxon>Bacteroidota</taxon>
        <taxon>Flavobacteriia</taxon>
        <taxon>Flavobacteriales</taxon>
        <taxon>Weeksellaceae</taxon>
        <taxon>Bergeyella</taxon>
    </lineage>
</organism>
<keyword evidence="4 6" id="KW-1133">Transmembrane helix</keyword>
<dbReference type="PANTHER" id="PTHR31566">
    <property type="entry name" value="CYTOCHROME C BIOGENESIS PROTEIN CCS1, CHLOROPLASTIC"/>
    <property type="match status" value="1"/>
</dbReference>
<dbReference type="EMBL" id="CP136426">
    <property type="protein sequence ID" value="WOC51330.1"/>
    <property type="molecule type" value="Genomic_DNA"/>
</dbReference>
<reference evidence="8" key="1">
    <citation type="submission" date="2023-10" db="EMBL/GenBank/DDBJ databases">
        <title>Characterization and whole genome sequencing of a novel strain of Bergeyella porcorum QD2021 isolated from pig.</title>
        <authorList>
            <person name="Liu G."/>
            <person name="Chen C."/>
            <person name="Han X."/>
        </authorList>
    </citation>
    <scope>NUCLEOTIDE SEQUENCE</scope>
    <source>
        <strain evidence="8">QD2021</strain>
    </source>
</reference>
<dbReference type="Pfam" id="PF05140">
    <property type="entry name" value="ResB"/>
    <property type="match status" value="1"/>
</dbReference>
<name>A0AAU0EZY0_9FLAO</name>
<evidence type="ECO:0000313" key="8">
    <source>
        <dbReference type="EMBL" id="WOC51330.1"/>
    </source>
</evidence>
<dbReference type="AlphaFoldDB" id="A0AAU0EZY0"/>
<evidence type="ECO:0000256" key="3">
    <source>
        <dbReference type="ARBA" id="ARBA00022748"/>
    </source>
</evidence>
<proteinExistence type="predicted"/>
<keyword evidence="2 6" id="KW-0812">Transmembrane</keyword>
<dbReference type="RefSeq" id="WP_327984973.1">
    <property type="nucleotide sequence ID" value="NZ_CP136426.1"/>
</dbReference>
<dbReference type="PANTHER" id="PTHR31566:SF5">
    <property type="entry name" value="RESB-LIKE DOMAIN-CONTAINING PROTEIN"/>
    <property type="match status" value="1"/>
</dbReference>
<evidence type="ECO:0000256" key="2">
    <source>
        <dbReference type="ARBA" id="ARBA00022692"/>
    </source>
</evidence>
<accession>A0AAU0EZY0</accession>
<keyword evidence="9" id="KW-1185">Reference proteome</keyword>
<keyword evidence="5 6" id="KW-0472">Membrane</keyword>
<feature type="domain" description="ResB-like" evidence="7">
    <location>
        <begin position="338"/>
        <end position="382"/>
    </location>
</feature>
<gene>
    <name evidence="8" type="ORF">BPO_0683</name>
</gene>
<evidence type="ECO:0000259" key="7">
    <source>
        <dbReference type="Pfam" id="PF05140"/>
    </source>
</evidence>
<feature type="transmembrane region" description="Helical" evidence="6">
    <location>
        <begin position="70"/>
        <end position="97"/>
    </location>
</feature>
<keyword evidence="3" id="KW-0201">Cytochrome c-type biogenesis</keyword>
<dbReference type="KEGG" id="bpor:BPO_0683"/>
<sequence>MTFESSFHKRNHYQWSIILILALLIIGLVLQFTVGSIPKAWFSFPYNIYIGLSFVLISTGLFWKFKNRELVNLLGGVPFALVVIIVLGILTIGLGSINLDHKIPEMAAEKGVHPAEMPHEHNPYLIQLGLKNITATWYFAFVFLGLLINLWFATLKRAIVFQAKNITFLLNHFGLWLCLFAGVLGQGDVQKLKMTLQQDLPEWRGVDEQGNVLELPIALELKKFKMEIYPNKLFLINKKGEALPTSKPDGFLLEKAGTTHQFQQWKVTLLEYVENAVMVSDKAFAKNPMWGSTNAAKIIIEDTKTGKKRTEWISCGNFQFMPRVVKMDEEHTLVMAPPEAKKFESELLYYQKDSKDIKTASIFVNQPLALNGWKIYQTSYDEKLGRWSDISVVELVSDPWLPLVYLGIFILMLGTISFLIKNSKS</sequence>
<dbReference type="InterPro" id="IPR023494">
    <property type="entry name" value="Cyt_c_bgen_Ccs1/CcsB/ResB"/>
</dbReference>
<protein>
    <submittedName>
        <fullName evidence="8">ResB-like domain protein</fullName>
    </submittedName>
</protein>